<protein>
    <submittedName>
        <fullName evidence="1">Uncharacterized protein</fullName>
    </submittedName>
</protein>
<gene>
    <name evidence="1" type="ORF">MRATA1EN22A_LOCUS19680</name>
</gene>
<proteinExistence type="predicted"/>
<accession>A0AC59ZKK1</accession>
<dbReference type="Proteomes" id="UP001162501">
    <property type="component" value="Chromosome 3"/>
</dbReference>
<feature type="non-terminal residue" evidence="1">
    <location>
        <position position="308"/>
    </location>
</feature>
<reference evidence="1" key="1">
    <citation type="submission" date="2023-05" db="EMBL/GenBank/DDBJ databases">
        <authorList>
            <consortium name="ELIXIR-Norway"/>
        </authorList>
    </citation>
    <scope>NUCLEOTIDE SEQUENCE</scope>
</reference>
<evidence type="ECO:0000313" key="1">
    <source>
        <dbReference type="EMBL" id="CAN0451739.1"/>
    </source>
</evidence>
<feature type="non-terminal residue" evidence="1">
    <location>
        <position position="1"/>
    </location>
</feature>
<reference evidence="1" key="2">
    <citation type="submission" date="2025-03" db="EMBL/GenBank/DDBJ databases">
        <authorList>
            <consortium name="ELIXIR-Norway"/>
            <consortium name="Elixir Norway"/>
        </authorList>
    </citation>
    <scope>NUCLEOTIDE SEQUENCE</scope>
</reference>
<evidence type="ECO:0000313" key="2">
    <source>
        <dbReference type="Proteomes" id="UP001162501"/>
    </source>
</evidence>
<organism evidence="1 2">
    <name type="scientific">Rangifer tarandus platyrhynchus</name>
    <name type="common">Svalbard reindeer</name>
    <dbReference type="NCBI Taxonomy" id="3082113"/>
    <lineage>
        <taxon>Eukaryota</taxon>
        <taxon>Metazoa</taxon>
        <taxon>Chordata</taxon>
        <taxon>Craniata</taxon>
        <taxon>Vertebrata</taxon>
        <taxon>Euteleostomi</taxon>
        <taxon>Mammalia</taxon>
        <taxon>Eutheria</taxon>
        <taxon>Laurasiatheria</taxon>
        <taxon>Artiodactyla</taxon>
        <taxon>Ruminantia</taxon>
        <taxon>Pecora</taxon>
        <taxon>Cervidae</taxon>
        <taxon>Odocoileinae</taxon>
        <taxon>Rangifer</taxon>
    </lineage>
</organism>
<sequence length="308" mass="34557">MYWGASLGASLPGSNPHLSPRPRRRPSSPKFVPFPLGLLSGRGRAHVPGPSRRRYRVQRQHPHRCPAELALCNGSGSRDSKRTQLTRVGFSLFPFSVYIWYQVSLIRGSRCFFAGKDRKEWPSGSRRCGRGARGRPGWRGLPSFSETQPQTARVRKGRDTVVRRVRAPGQRPAGADWERGSIYLLPLLSALSQRIFKTAFRITFYDVFSTINVSRTMSIRVAYSITLMLHLQTATPIRAEDLWSVERPPALAQAGWKPAKGVPRRFCTAPPKAGRDLTYRLPRDAGGVALQLGGEQFIPRRPIPAHLR</sequence>
<name>A0AC59ZKK1_RANTA</name>
<dbReference type="EMBL" id="OX596087">
    <property type="protein sequence ID" value="CAN0451739.1"/>
    <property type="molecule type" value="Genomic_DNA"/>
</dbReference>